<sequence>MGLITQIVKSQCTLYSGITDPPQLRMGAMVIYYIILESLYLLKKTASKSVAEEQLMFDSSTEALLQKFLQNNPQTGNLGSLVQVFITRATELLAAPNSDNNL</sequence>
<name>A0A2H1VWD0_SPOFR</name>
<organism evidence="1">
    <name type="scientific">Spodoptera frugiperda</name>
    <name type="common">Fall armyworm</name>
    <dbReference type="NCBI Taxonomy" id="7108"/>
    <lineage>
        <taxon>Eukaryota</taxon>
        <taxon>Metazoa</taxon>
        <taxon>Ecdysozoa</taxon>
        <taxon>Arthropoda</taxon>
        <taxon>Hexapoda</taxon>
        <taxon>Insecta</taxon>
        <taxon>Pterygota</taxon>
        <taxon>Neoptera</taxon>
        <taxon>Endopterygota</taxon>
        <taxon>Lepidoptera</taxon>
        <taxon>Glossata</taxon>
        <taxon>Ditrysia</taxon>
        <taxon>Noctuoidea</taxon>
        <taxon>Noctuidae</taxon>
        <taxon>Amphipyrinae</taxon>
        <taxon>Spodoptera</taxon>
    </lineage>
</organism>
<protein>
    <submittedName>
        <fullName evidence="1">SFRICE_022595</fullName>
    </submittedName>
</protein>
<accession>A0A2H1VWD0</accession>
<evidence type="ECO:0000313" key="1">
    <source>
        <dbReference type="EMBL" id="SOQ45147.1"/>
    </source>
</evidence>
<reference evidence="1" key="1">
    <citation type="submission" date="2016-07" db="EMBL/GenBank/DDBJ databases">
        <authorList>
            <person name="Bretaudeau A."/>
        </authorList>
    </citation>
    <scope>NUCLEOTIDE SEQUENCE</scope>
    <source>
        <strain evidence="1">Rice</strain>
        <tissue evidence="1">Whole body</tissue>
    </source>
</reference>
<dbReference type="AlphaFoldDB" id="A0A2H1VWD0"/>
<gene>
    <name evidence="1" type="ORF">SFRICE_022595</name>
</gene>
<dbReference type="EMBL" id="ODYU01004849">
    <property type="protein sequence ID" value="SOQ45147.1"/>
    <property type="molecule type" value="Genomic_DNA"/>
</dbReference>
<proteinExistence type="predicted"/>